<evidence type="ECO:0000313" key="2">
    <source>
        <dbReference type="Proteomes" id="UP000785679"/>
    </source>
</evidence>
<accession>A0A8J8SUX4</accession>
<organism evidence="1 2">
    <name type="scientific">Halteria grandinella</name>
    <dbReference type="NCBI Taxonomy" id="5974"/>
    <lineage>
        <taxon>Eukaryota</taxon>
        <taxon>Sar</taxon>
        <taxon>Alveolata</taxon>
        <taxon>Ciliophora</taxon>
        <taxon>Intramacronucleata</taxon>
        <taxon>Spirotrichea</taxon>
        <taxon>Stichotrichia</taxon>
        <taxon>Sporadotrichida</taxon>
        <taxon>Halteriidae</taxon>
        <taxon>Halteria</taxon>
    </lineage>
</organism>
<dbReference type="Proteomes" id="UP000785679">
    <property type="component" value="Unassembled WGS sequence"/>
</dbReference>
<dbReference type="EMBL" id="RRYP01030231">
    <property type="protein sequence ID" value="TNV71226.1"/>
    <property type="molecule type" value="Genomic_DNA"/>
</dbReference>
<name>A0A8J8SUX4_HALGN</name>
<gene>
    <name evidence="1" type="ORF">FGO68_gene5333</name>
</gene>
<dbReference type="AlphaFoldDB" id="A0A8J8SUX4"/>
<keyword evidence="2" id="KW-1185">Reference proteome</keyword>
<comment type="caution">
    <text evidence="1">The sequence shown here is derived from an EMBL/GenBank/DDBJ whole genome shotgun (WGS) entry which is preliminary data.</text>
</comment>
<sequence length="82" mass="9864">MTQDIKFTFILQYLEFSLKQDLQQCEVSIFLKRGASQKLIEKLVVKNPERTMTICRLHFENMEVKFSQKMIYKDGEYTDYNV</sequence>
<proteinExistence type="predicted"/>
<evidence type="ECO:0000313" key="1">
    <source>
        <dbReference type="EMBL" id="TNV71226.1"/>
    </source>
</evidence>
<protein>
    <submittedName>
        <fullName evidence="1">Uncharacterized protein</fullName>
    </submittedName>
</protein>
<dbReference type="OrthoDB" id="299608at2759"/>
<reference evidence="1" key="1">
    <citation type="submission" date="2019-06" db="EMBL/GenBank/DDBJ databases">
        <authorList>
            <person name="Zheng W."/>
        </authorList>
    </citation>
    <scope>NUCLEOTIDE SEQUENCE</scope>
    <source>
        <strain evidence="1">QDHG01</strain>
    </source>
</reference>